<comment type="caution">
    <text evidence="1">The sequence shown here is derived from an EMBL/GenBank/DDBJ whole genome shotgun (WGS) entry which is preliminary data.</text>
</comment>
<proteinExistence type="predicted"/>
<keyword evidence="2" id="KW-1185">Reference proteome</keyword>
<organism evidence="1 2">
    <name type="scientific">Vallitalea maricola</name>
    <dbReference type="NCBI Taxonomy" id="3074433"/>
    <lineage>
        <taxon>Bacteria</taxon>
        <taxon>Bacillati</taxon>
        <taxon>Bacillota</taxon>
        <taxon>Clostridia</taxon>
        <taxon>Lachnospirales</taxon>
        <taxon>Vallitaleaceae</taxon>
        <taxon>Vallitalea</taxon>
    </lineage>
</organism>
<name>A0ACB5URM5_9FIRM</name>
<evidence type="ECO:0000313" key="1">
    <source>
        <dbReference type="EMBL" id="GMQ65273.1"/>
    </source>
</evidence>
<accession>A0ACB5URM5</accession>
<dbReference type="Proteomes" id="UP001374599">
    <property type="component" value="Unassembled WGS sequence"/>
</dbReference>
<gene>
    <name evidence="1" type="ORF">AN2V17_45160</name>
</gene>
<protein>
    <submittedName>
        <fullName evidence="1">Uncharacterized protein</fullName>
    </submittedName>
</protein>
<evidence type="ECO:0000313" key="2">
    <source>
        <dbReference type="Proteomes" id="UP001374599"/>
    </source>
</evidence>
<dbReference type="EMBL" id="BTPU01000105">
    <property type="protein sequence ID" value="GMQ65273.1"/>
    <property type="molecule type" value="Genomic_DNA"/>
</dbReference>
<sequence length="73" mass="8419">MEREWLKQARKKENLTQIKLGKMSGCSGAYINQLESGVRNPSVSIAQKISKVLNLDWTFFFTNKTNKTLVRKD</sequence>
<reference evidence="1" key="1">
    <citation type="submission" date="2023-09" db="EMBL/GenBank/DDBJ databases">
        <title>Vallitalea sediminicola and Vallitalea maricola sp. nov., anaerobic bacteria isolated from marine sediment.</title>
        <authorList>
            <person name="Hirano S."/>
            <person name="Maeda A."/>
            <person name="Terahara T."/>
            <person name="Mori K."/>
            <person name="Hamada M."/>
            <person name="Matsumoto R."/>
            <person name="Kobayashi T."/>
        </authorList>
    </citation>
    <scope>NUCLEOTIDE SEQUENCE</scope>
    <source>
        <strain evidence="1">AN17-2</strain>
    </source>
</reference>